<keyword evidence="4 5" id="KW-0472">Membrane</keyword>
<dbReference type="EMBL" id="JAOSLC020000003">
    <property type="protein sequence ID" value="MDD7914514.1"/>
    <property type="molecule type" value="Genomic_DNA"/>
</dbReference>
<comment type="caution">
    <text evidence="6">The sequence shown here is derived from an EMBL/GenBank/DDBJ whole genome shotgun (WGS) entry which is preliminary data.</text>
</comment>
<organism evidence="6 7">
    <name type="scientific">Polaribacter ponticola</name>
    <dbReference type="NCBI Taxonomy" id="2978475"/>
    <lineage>
        <taxon>Bacteria</taxon>
        <taxon>Pseudomonadati</taxon>
        <taxon>Bacteroidota</taxon>
        <taxon>Flavobacteriia</taxon>
        <taxon>Flavobacteriales</taxon>
        <taxon>Flavobacteriaceae</taxon>
    </lineage>
</organism>
<protein>
    <submittedName>
        <fullName evidence="6">DoxX family protein</fullName>
    </submittedName>
</protein>
<dbReference type="InterPro" id="IPR032808">
    <property type="entry name" value="DoxX"/>
</dbReference>
<keyword evidence="3 5" id="KW-1133">Transmembrane helix</keyword>
<evidence type="ECO:0000256" key="2">
    <source>
        <dbReference type="ARBA" id="ARBA00022692"/>
    </source>
</evidence>
<evidence type="ECO:0000313" key="6">
    <source>
        <dbReference type="EMBL" id="MDD7914514.1"/>
    </source>
</evidence>
<feature type="transmembrane region" description="Helical" evidence="5">
    <location>
        <begin position="47"/>
        <end position="65"/>
    </location>
</feature>
<dbReference type="Pfam" id="PF13564">
    <property type="entry name" value="DoxX_2"/>
    <property type="match status" value="1"/>
</dbReference>
<dbReference type="Proteomes" id="UP001151478">
    <property type="component" value="Unassembled WGS sequence"/>
</dbReference>
<name>A0ABT5S8S5_9FLAO</name>
<evidence type="ECO:0000256" key="4">
    <source>
        <dbReference type="ARBA" id="ARBA00023136"/>
    </source>
</evidence>
<feature type="transmembrane region" description="Helical" evidence="5">
    <location>
        <begin position="72"/>
        <end position="91"/>
    </location>
</feature>
<evidence type="ECO:0000256" key="1">
    <source>
        <dbReference type="ARBA" id="ARBA00004141"/>
    </source>
</evidence>
<comment type="subcellular location">
    <subcellularLocation>
        <location evidence="1">Membrane</location>
        <topology evidence="1">Multi-pass membrane protein</topology>
    </subcellularLocation>
</comment>
<gene>
    <name evidence="6" type="ORF">N5A56_008850</name>
</gene>
<evidence type="ECO:0000256" key="3">
    <source>
        <dbReference type="ARBA" id="ARBA00022989"/>
    </source>
</evidence>
<keyword evidence="2 5" id="KW-0812">Transmembrane</keyword>
<proteinExistence type="predicted"/>
<accession>A0ABT5S8S5</accession>
<evidence type="ECO:0000313" key="7">
    <source>
        <dbReference type="Proteomes" id="UP001151478"/>
    </source>
</evidence>
<feature type="transmembrane region" description="Helical" evidence="5">
    <location>
        <begin position="7"/>
        <end position="27"/>
    </location>
</feature>
<feature type="transmembrane region" description="Helical" evidence="5">
    <location>
        <begin position="97"/>
        <end position="113"/>
    </location>
</feature>
<keyword evidence="7" id="KW-1185">Reference proteome</keyword>
<sequence>MKTAKTIYYISTSLLTLLMLFSAGMYFFTHEEVAGMFTNFGYPTYIIYPYAIAKILGLIAIWFLGDSVIKEWAYAGFFFGVTLAFLAHVMIGDGEQMAAVLGMIFIATSYISGKKISNGRK</sequence>
<evidence type="ECO:0000256" key="5">
    <source>
        <dbReference type="SAM" id="Phobius"/>
    </source>
</evidence>
<reference evidence="6" key="1">
    <citation type="submission" date="2023-02" db="EMBL/GenBank/DDBJ databases">
        <title>Polaribacter ponticola sp. nov., isolated from seawater.</title>
        <authorList>
            <person name="Baek J.H."/>
            <person name="Kim J.M."/>
            <person name="Choi D.G."/>
            <person name="Jeon C.O."/>
        </authorList>
    </citation>
    <scope>NUCLEOTIDE SEQUENCE</scope>
    <source>
        <strain evidence="6">MSW5</strain>
    </source>
</reference>
<dbReference type="RefSeq" id="WP_265725127.1">
    <property type="nucleotide sequence ID" value="NZ_JAOSLC020000003.1"/>
</dbReference>